<evidence type="ECO:0000259" key="3">
    <source>
        <dbReference type="Pfam" id="PF17829"/>
    </source>
</evidence>
<gene>
    <name evidence="4" type="ORF">HNR46_002694</name>
</gene>
<dbReference type="Pfam" id="PF17829">
    <property type="entry name" value="GH115_C"/>
    <property type="match status" value="1"/>
</dbReference>
<accession>A0A840VF45</accession>
<proteinExistence type="predicted"/>
<dbReference type="Proteomes" id="UP000557717">
    <property type="component" value="Unassembled WGS sequence"/>
</dbReference>
<dbReference type="GO" id="GO:0005975">
    <property type="term" value="P:carbohydrate metabolic process"/>
    <property type="evidence" value="ECO:0007669"/>
    <property type="project" value="UniProtKB-ARBA"/>
</dbReference>
<dbReference type="SUPFAM" id="SSF55545">
    <property type="entry name" value="beta-N-acetylhexosaminidase-like domain"/>
    <property type="match status" value="1"/>
</dbReference>
<dbReference type="Gene3D" id="3.30.379.10">
    <property type="entry name" value="Chitobiase/beta-hexosaminidase domain 2-like"/>
    <property type="match status" value="1"/>
</dbReference>
<keyword evidence="5" id="KW-1185">Reference proteome</keyword>
<dbReference type="GO" id="GO:0016787">
    <property type="term" value="F:hydrolase activity"/>
    <property type="evidence" value="ECO:0007669"/>
    <property type="project" value="UniProtKB-KW"/>
</dbReference>
<protein>
    <recommendedName>
        <fullName evidence="3">Gylcosyl hydrolase 115 C-terminal domain-containing protein</fullName>
    </recommendedName>
</protein>
<dbReference type="Gene3D" id="2.60.120.1620">
    <property type="match status" value="1"/>
</dbReference>
<feature type="domain" description="Gylcosyl hydrolase 115 C-terminal" evidence="3">
    <location>
        <begin position="1012"/>
        <end position="1180"/>
    </location>
</feature>
<dbReference type="InterPro" id="IPR029018">
    <property type="entry name" value="Hex-like_dom2"/>
</dbReference>
<keyword evidence="1" id="KW-0378">Hydrolase</keyword>
<dbReference type="InterPro" id="IPR042301">
    <property type="entry name" value="GH115_sf"/>
</dbReference>
<dbReference type="InterPro" id="IPR041437">
    <property type="entry name" value="GH115_C"/>
</dbReference>
<evidence type="ECO:0000313" key="5">
    <source>
        <dbReference type="Proteomes" id="UP000557717"/>
    </source>
</evidence>
<evidence type="ECO:0000256" key="2">
    <source>
        <dbReference type="SAM" id="MobiDB-lite"/>
    </source>
</evidence>
<dbReference type="EMBL" id="JACHFD010000012">
    <property type="protein sequence ID" value="MBB5352449.1"/>
    <property type="molecule type" value="Genomic_DNA"/>
</dbReference>
<organism evidence="4 5">
    <name type="scientific">Haloferula luteola</name>
    <dbReference type="NCBI Taxonomy" id="595692"/>
    <lineage>
        <taxon>Bacteria</taxon>
        <taxon>Pseudomonadati</taxon>
        <taxon>Verrucomicrobiota</taxon>
        <taxon>Verrucomicrobiia</taxon>
        <taxon>Verrucomicrobiales</taxon>
        <taxon>Verrucomicrobiaceae</taxon>
        <taxon>Haloferula</taxon>
    </lineage>
</organism>
<sequence>MIRSIRKRMTGWRRFPGGWLGIVGGVFLLGGGIQAATESTTDRDFDGYGDGVELAAGTRPDDAKSHPLADTANPRSLPERVDAPVVGGFTLVAGGRAVPLVWDPQDATVVGKAVNLLAGDLEAVTGVRPEVTTGEEPLEGPIVLVGTWGRSAWIESLVDRGKLDVGSIQGNWECYRMVVVSDPLPGVPEALVIVGSDRRGTAYGVGAVSESMGVSPWTWWADVPPPSLKAVHLAGLPLDSSPPSVRFRGIFINDEDWGLQEWAEKNYESGPGEAKDLGPKSYAKIFELLLRLRANLCWPGMHPSTKAFHFYPENKQVADDYAIVMGSSHAEPMLRNNVDEWERFVTEEGASDDWSYANNAETIDRYWDRRAEEAGPFENVYTVGKRGIHDSGMVEGSTIAEKAEWLNTIFSAQRGILETRVNANVAQVPQIFVPYKEVLSIYDSGEVEVPDDVTLVWPDDNHGYIRRLSSEAEQLRSGGSGVYYHLSYWGAPQDYLWLSTIPPSLIWEEMTKAFENDARRLWVFNVGDIKPAEISMEFSLRLAWRVTSYGPDAQRAWLREWAAREFEPSRAGAIASLMNDYFHLHHLRKPEHMDWRDRDPGSSAPAEGNAYSLFSQVHEGDEWGRRQAAFSEMKERQQAIEQTLPRELRDAYAELVGYPVRASEAMARKFFHAARAYRAISQKRPTVADHGAASAAAWDDIAAETTVYNTQVAGGKWNEMMDSQPRGLEVFRMPALPQDPGPQERGLGVAVEGRLKPVFTRMGEGDVSGVELHAVDDADAIVAPMQEAHLDGRRCLWTAGADGVASAGAGGRASYSFQIMEAGRYAIRFEVRTPTPNDDSWFLSLDGSVPEVWNNLGVGDPVGWRWQTWKTVELTAGSHALVVHQREDGAAFSSIQVSNASTVQELGEDRRFAEFRLPELNPLTHRRIFVDLINTESTPLPWSVEVPVPWLKVTKTEGVLETEERLWVSLEEAGLPEAVETLSSVLRVHQGDDVIEVPVTVWNPQPRPEVDFIEENGAVVMEAEDATRKVPGAIAEWIEVPDLGSGKGALIVQPTDAPSLETQEAILNDAPCLEFEFELRTAGQHRVEVAFVPALSLNRDRGRRYAVAFDGGSPTVVALSGESGSGNTWSRSVLRSSVVGASLHDLAVGRHRLEIRMVDPGLVVDRATIFTAPGPTTYAGLRETSIQGWDDLVVEAGETWELGDGVRKYRRILNRGTLVIRGGETTVAGDVINFGTLRVIGEVAFSVGGNLSNFGLWDSMTWEAPEGAGPLDLSDFGRSLESSQWRTGIPWWENGAFYLSVPGFDGHHYGLQKSPSLAAGDWMATGDVRPGLGSWDVPEWLVFECPSEEPTMFFRVEADGAAASALRR</sequence>
<evidence type="ECO:0000256" key="1">
    <source>
        <dbReference type="ARBA" id="ARBA00022801"/>
    </source>
</evidence>
<dbReference type="PANTHER" id="PTHR37842:SF2">
    <property type="entry name" value="GYLCOSYL HYDROLASE 115 C-TERMINAL DOMAIN-CONTAINING PROTEIN"/>
    <property type="match status" value="1"/>
</dbReference>
<dbReference type="CDD" id="cd02795">
    <property type="entry name" value="CBM6-CBM35-CBM36_like"/>
    <property type="match status" value="1"/>
</dbReference>
<reference evidence="4 5" key="1">
    <citation type="submission" date="2020-08" db="EMBL/GenBank/DDBJ databases">
        <title>Genomic Encyclopedia of Type Strains, Phase IV (KMG-IV): sequencing the most valuable type-strain genomes for metagenomic binning, comparative biology and taxonomic classification.</title>
        <authorList>
            <person name="Goeker M."/>
        </authorList>
    </citation>
    <scope>NUCLEOTIDE SEQUENCE [LARGE SCALE GENOMIC DNA]</scope>
    <source>
        <strain evidence="4 5">YC6886</strain>
    </source>
</reference>
<dbReference type="Pfam" id="PF15979">
    <property type="entry name" value="Glyco_hydro_115"/>
    <property type="match status" value="1"/>
</dbReference>
<name>A0A840VF45_9BACT</name>
<comment type="caution">
    <text evidence="4">The sequence shown here is derived from an EMBL/GenBank/DDBJ whole genome shotgun (WGS) entry which is preliminary data.</text>
</comment>
<dbReference type="InterPro" id="IPR031924">
    <property type="entry name" value="GH115"/>
</dbReference>
<evidence type="ECO:0000313" key="4">
    <source>
        <dbReference type="EMBL" id="MBB5352449.1"/>
    </source>
</evidence>
<feature type="region of interest" description="Disordered" evidence="2">
    <location>
        <begin position="56"/>
        <end position="79"/>
    </location>
</feature>
<dbReference type="Gene3D" id="1.20.58.2150">
    <property type="match status" value="1"/>
</dbReference>
<dbReference type="Gene3D" id="2.60.120.260">
    <property type="entry name" value="Galactose-binding domain-like"/>
    <property type="match status" value="1"/>
</dbReference>
<dbReference type="RefSeq" id="WP_184019493.1">
    <property type="nucleotide sequence ID" value="NZ_JACHFD010000012.1"/>
</dbReference>
<dbReference type="Gene3D" id="3.20.20.520">
    <property type="entry name" value="Glycosyl hydrolase family 115"/>
    <property type="match status" value="1"/>
</dbReference>
<dbReference type="PANTHER" id="PTHR37842">
    <property type="match status" value="1"/>
</dbReference>